<dbReference type="GO" id="GO:0005886">
    <property type="term" value="C:plasma membrane"/>
    <property type="evidence" value="ECO:0007669"/>
    <property type="project" value="UniProtKB-SubCell"/>
</dbReference>
<feature type="domain" description="Ionotropic glutamate receptor L-glutamate and glycine-binding" evidence="15">
    <location>
        <begin position="235"/>
        <end position="283"/>
    </location>
</feature>
<keyword evidence="10" id="KW-0325">Glycoprotein</keyword>
<evidence type="ECO:0000256" key="7">
    <source>
        <dbReference type="ARBA" id="ARBA00023065"/>
    </source>
</evidence>
<gene>
    <name evidence="16" type="primary">Grid2-L19</name>
    <name evidence="16" type="ORF">Hamer_G012959</name>
</gene>
<keyword evidence="8 13" id="KW-0472">Membrane</keyword>
<evidence type="ECO:0000256" key="9">
    <source>
        <dbReference type="ARBA" id="ARBA00023170"/>
    </source>
</evidence>
<keyword evidence="7" id="KW-0406">Ion transport</keyword>
<dbReference type="SUPFAM" id="SSF53850">
    <property type="entry name" value="Periplasmic binding protein-like II"/>
    <property type="match status" value="1"/>
</dbReference>
<evidence type="ECO:0000256" key="4">
    <source>
        <dbReference type="ARBA" id="ARBA00022475"/>
    </source>
</evidence>
<evidence type="ECO:0000259" key="15">
    <source>
        <dbReference type="SMART" id="SM00918"/>
    </source>
</evidence>
<dbReference type="InterPro" id="IPR052192">
    <property type="entry name" value="Insect_Ionotropic_Sensory_Rcpt"/>
</dbReference>
<dbReference type="GO" id="GO:0050906">
    <property type="term" value="P:detection of stimulus involved in sensory perception"/>
    <property type="evidence" value="ECO:0007669"/>
    <property type="project" value="UniProtKB-ARBA"/>
</dbReference>
<evidence type="ECO:0000256" key="8">
    <source>
        <dbReference type="ARBA" id="ARBA00023136"/>
    </source>
</evidence>
<evidence type="ECO:0000313" key="16">
    <source>
        <dbReference type="EMBL" id="KAG7167494.1"/>
    </source>
</evidence>
<keyword evidence="5 13" id="KW-0812">Transmembrane</keyword>
<dbReference type="PANTHER" id="PTHR42643">
    <property type="entry name" value="IONOTROPIC RECEPTOR 20A-RELATED"/>
    <property type="match status" value="1"/>
</dbReference>
<proteinExistence type="inferred from homology"/>
<evidence type="ECO:0000256" key="3">
    <source>
        <dbReference type="ARBA" id="ARBA00022448"/>
    </source>
</evidence>
<name>A0A8J5MYA0_HOMAM</name>
<evidence type="ECO:0000259" key="14">
    <source>
        <dbReference type="SMART" id="SM00079"/>
    </source>
</evidence>
<evidence type="ECO:0000256" key="12">
    <source>
        <dbReference type="ARBA" id="ARBA00023303"/>
    </source>
</evidence>
<feature type="transmembrane region" description="Helical" evidence="13">
    <location>
        <begin position="337"/>
        <end position="358"/>
    </location>
</feature>
<comment type="subcellular location">
    <subcellularLocation>
        <location evidence="1">Cell membrane</location>
        <topology evidence="1">Multi-pass membrane protein</topology>
    </subcellularLocation>
</comment>
<dbReference type="SMART" id="SM00918">
    <property type="entry name" value="Lig_chan-Glu_bd"/>
    <property type="match status" value="1"/>
</dbReference>
<evidence type="ECO:0000256" key="1">
    <source>
        <dbReference type="ARBA" id="ARBA00004651"/>
    </source>
</evidence>
<dbReference type="Proteomes" id="UP000747542">
    <property type="component" value="Unassembled WGS sequence"/>
</dbReference>
<dbReference type="GO" id="GO:0015276">
    <property type="term" value="F:ligand-gated monoatomic ion channel activity"/>
    <property type="evidence" value="ECO:0007669"/>
    <property type="project" value="InterPro"/>
</dbReference>
<protein>
    <submittedName>
        <fullName evidence="16">Glutamate receptor ionotropic, delta-2-like 19</fullName>
    </submittedName>
</protein>
<keyword evidence="3" id="KW-0813">Transport</keyword>
<dbReference type="PANTHER" id="PTHR42643:SF24">
    <property type="entry name" value="IONOTROPIC RECEPTOR 60A"/>
    <property type="match status" value="1"/>
</dbReference>
<keyword evidence="9 16" id="KW-0675">Receptor</keyword>
<dbReference type="AlphaFoldDB" id="A0A8J5MYA0"/>
<keyword evidence="6 13" id="KW-1133">Transmembrane helix</keyword>
<feature type="domain" description="Ionotropic glutamate receptor C-terminal" evidence="14">
    <location>
        <begin position="211"/>
        <end position="537"/>
    </location>
</feature>
<feature type="transmembrane region" description="Helical" evidence="13">
    <location>
        <begin position="565"/>
        <end position="588"/>
    </location>
</feature>
<comment type="caution">
    <text evidence="16">The sequence shown here is derived from an EMBL/GenBank/DDBJ whole genome shotgun (WGS) entry which is preliminary data.</text>
</comment>
<evidence type="ECO:0000256" key="11">
    <source>
        <dbReference type="ARBA" id="ARBA00023286"/>
    </source>
</evidence>
<dbReference type="EMBL" id="JAHLQT010021643">
    <property type="protein sequence ID" value="KAG7167494.1"/>
    <property type="molecule type" value="Genomic_DNA"/>
</dbReference>
<evidence type="ECO:0000256" key="5">
    <source>
        <dbReference type="ARBA" id="ARBA00022692"/>
    </source>
</evidence>
<keyword evidence="17" id="KW-1185">Reference proteome</keyword>
<evidence type="ECO:0000256" key="2">
    <source>
        <dbReference type="ARBA" id="ARBA00008685"/>
    </source>
</evidence>
<dbReference type="InterPro" id="IPR019594">
    <property type="entry name" value="Glu/Gly-bd"/>
</dbReference>
<comment type="similarity">
    <text evidence="2">Belongs to the glutamate-gated ion channel (TC 1.A.10.1) family.</text>
</comment>
<keyword evidence="12" id="KW-0407">Ion channel</keyword>
<keyword evidence="11" id="KW-1071">Ligand-gated ion channel</keyword>
<accession>A0A8J5MYA0</accession>
<dbReference type="Gene3D" id="3.40.190.10">
    <property type="entry name" value="Periplasmic binding protein-like II"/>
    <property type="match status" value="2"/>
</dbReference>
<evidence type="ECO:0000256" key="13">
    <source>
        <dbReference type="SAM" id="Phobius"/>
    </source>
</evidence>
<dbReference type="Pfam" id="PF10613">
    <property type="entry name" value="Lig_chan-Glu_bd"/>
    <property type="match status" value="1"/>
</dbReference>
<keyword evidence="4" id="KW-1003">Cell membrane</keyword>
<dbReference type="InterPro" id="IPR001320">
    <property type="entry name" value="Iontro_rcpt_C"/>
</dbReference>
<dbReference type="SMART" id="SM00079">
    <property type="entry name" value="PBPe"/>
    <property type="match status" value="1"/>
</dbReference>
<evidence type="ECO:0000256" key="6">
    <source>
        <dbReference type="ARBA" id="ARBA00022989"/>
    </source>
</evidence>
<evidence type="ECO:0000256" key="10">
    <source>
        <dbReference type="ARBA" id="ARBA00023180"/>
    </source>
</evidence>
<organism evidence="16 17">
    <name type="scientific">Homarus americanus</name>
    <name type="common">American lobster</name>
    <dbReference type="NCBI Taxonomy" id="6706"/>
    <lineage>
        <taxon>Eukaryota</taxon>
        <taxon>Metazoa</taxon>
        <taxon>Ecdysozoa</taxon>
        <taxon>Arthropoda</taxon>
        <taxon>Crustacea</taxon>
        <taxon>Multicrustacea</taxon>
        <taxon>Malacostraca</taxon>
        <taxon>Eumalacostraca</taxon>
        <taxon>Eucarida</taxon>
        <taxon>Decapoda</taxon>
        <taxon>Pleocyemata</taxon>
        <taxon>Astacidea</taxon>
        <taxon>Nephropoidea</taxon>
        <taxon>Nephropidae</taxon>
        <taxon>Homarus</taxon>
    </lineage>
</organism>
<sequence length="602" mass="66915">MRLMRHVVFVMVLQKSFKMTIATSTLHSHLVPSTPRLGKFSDRVLGSINSSYFTSTTESTRLTDSSVLSQLMTFILGLSSGRQIYVISDDSWPDMTVVMKSCYQEWADTTLLKYDPKLTELESSLKSPNHVVSARNVIVLCSTQHTLYLFQQVREKVLESTTVQWFVVVMEDLTFILQHSLRGSPGVDLHKGHSDQIQASSRQGQHSRSCQLVVSVNNNWPFLGIIHQEDGSVVPDSGIDINILDTLGSKLNFTYELVVPEDRAWGGPQKDGTVTGLIGMVARQRANLAICEITITDLRETVVDFTAPYWLESLTLIRAPKERDSSMAIFWPFTTMVWVYIAVATLVMGPVMSVLYWFRGWLVERTEATQTTSAFIQHVQKSAFYAGILTAVLTVPVFEKPVDSLADLPLAAGEGFAIGTLKDSSTETLFRQAESGIYYQVWQLFHPVDSLLPDPELGFDKVLGEKFVLINSQLNAEIRATVKSRDKYHFSRETFYPHGYSIACTTGAPFRPNFERMLSGIIEAGLINHWAEGEIQKLSGKVDTDGDETEDGGPSSLTVQHLQAAFFLLALGGATSSAAFLVEVLLALRQSAELPDFFPAAQ</sequence>
<reference evidence="16" key="1">
    <citation type="journal article" date="2021" name="Sci. Adv.">
        <title>The American lobster genome reveals insights on longevity, neural, and immune adaptations.</title>
        <authorList>
            <person name="Polinski J.M."/>
            <person name="Zimin A.V."/>
            <person name="Clark K.F."/>
            <person name="Kohn A.B."/>
            <person name="Sadowski N."/>
            <person name="Timp W."/>
            <person name="Ptitsyn A."/>
            <person name="Khanna P."/>
            <person name="Romanova D.Y."/>
            <person name="Williams P."/>
            <person name="Greenwood S.J."/>
            <person name="Moroz L.L."/>
            <person name="Walt D.R."/>
            <person name="Bodnar A.G."/>
        </authorList>
    </citation>
    <scope>NUCLEOTIDE SEQUENCE</scope>
    <source>
        <strain evidence="16">GMGI-L3</strain>
    </source>
</reference>
<evidence type="ECO:0000313" key="17">
    <source>
        <dbReference type="Proteomes" id="UP000747542"/>
    </source>
</evidence>